<comment type="subcellular location">
    <subcellularLocation>
        <location evidence="1">Membrane</location>
        <topology evidence="1">Multi-pass membrane protein</topology>
    </subcellularLocation>
</comment>
<evidence type="ECO:0000256" key="6">
    <source>
        <dbReference type="ARBA" id="ARBA00023136"/>
    </source>
</evidence>
<keyword evidence="5" id="KW-1133">Transmembrane helix</keyword>
<evidence type="ECO:0000256" key="5">
    <source>
        <dbReference type="ARBA" id="ARBA00022989"/>
    </source>
</evidence>
<dbReference type="InterPro" id="IPR029044">
    <property type="entry name" value="Nucleotide-diphossugar_trans"/>
</dbReference>
<reference evidence="8" key="1">
    <citation type="journal article" date="2014" name="Front. Microbiol.">
        <title>High frequency of phylogenetically diverse reductive dehalogenase-homologous genes in deep subseafloor sedimentary metagenomes.</title>
        <authorList>
            <person name="Kawai M."/>
            <person name="Futagami T."/>
            <person name="Toyoda A."/>
            <person name="Takaki Y."/>
            <person name="Nishi S."/>
            <person name="Hori S."/>
            <person name="Arai W."/>
            <person name="Tsubouchi T."/>
            <person name="Morono Y."/>
            <person name="Uchiyama I."/>
            <person name="Ito T."/>
            <person name="Fujiyama A."/>
            <person name="Inagaki F."/>
            <person name="Takami H."/>
        </authorList>
    </citation>
    <scope>NUCLEOTIDE SEQUENCE</scope>
    <source>
        <strain evidence="8">Expedition CK06-06</strain>
    </source>
</reference>
<dbReference type="PANTHER" id="PTHR48090:SF1">
    <property type="entry name" value="PROPHAGE BACTOPRENOL GLUCOSYL TRANSFERASE HOMOLOG"/>
    <property type="match status" value="1"/>
</dbReference>
<dbReference type="PANTHER" id="PTHR48090">
    <property type="entry name" value="UNDECAPRENYL-PHOSPHATE 4-DEOXY-4-FORMAMIDO-L-ARABINOSE TRANSFERASE-RELATED"/>
    <property type="match status" value="1"/>
</dbReference>
<dbReference type="EMBL" id="BARS01003991">
    <property type="protein sequence ID" value="GAF71315.1"/>
    <property type="molecule type" value="Genomic_DNA"/>
</dbReference>
<keyword evidence="4" id="KW-0812">Transmembrane</keyword>
<name>X0T5G1_9ZZZZ</name>
<proteinExistence type="predicted"/>
<comment type="caution">
    <text evidence="8">The sequence shown here is derived from an EMBL/GenBank/DDBJ whole genome shotgun (WGS) entry which is preliminary data.</text>
</comment>
<organism evidence="8">
    <name type="scientific">marine sediment metagenome</name>
    <dbReference type="NCBI Taxonomy" id="412755"/>
    <lineage>
        <taxon>unclassified sequences</taxon>
        <taxon>metagenomes</taxon>
        <taxon>ecological metagenomes</taxon>
    </lineage>
</organism>
<keyword evidence="3" id="KW-0808">Transferase</keyword>
<keyword evidence="2" id="KW-0328">Glycosyltransferase</keyword>
<dbReference type="AlphaFoldDB" id="X0T5G1"/>
<dbReference type="GO" id="GO:0005886">
    <property type="term" value="C:plasma membrane"/>
    <property type="evidence" value="ECO:0007669"/>
    <property type="project" value="TreeGrafter"/>
</dbReference>
<feature type="domain" description="Glycosyltransferase 2-like" evidence="7">
    <location>
        <begin position="9"/>
        <end position="59"/>
    </location>
</feature>
<evidence type="ECO:0000256" key="1">
    <source>
        <dbReference type="ARBA" id="ARBA00004141"/>
    </source>
</evidence>
<keyword evidence="6" id="KW-0472">Membrane</keyword>
<sequence length="64" mass="7444">MNKEGEICSVVIPVFNEEENLELLHRRLSKVLQHSCEDYEIILVDDGSRDNSLQAMMRLRESNP</sequence>
<dbReference type="Gene3D" id="3.90.550.10">
    <property type="entry name" value="Spore Coat Polysaccharide Biosynthesis Protein SpsA, Chain A"/>
    <property type="match status" value="1"/>
</dbReference>
<gene>
    <name evidence="8" type="ORF">S01H1_07772</name>
</gene>
<evidence type="ECO:0000256" key="2">
    <source>
        <dbReference type="ARBA" id="ARBA00022676"/>
    </source>
</evidence>
<dbReference type="Pfam" id="PF00535">
    <property type="entry name" value="Glycos_transf_2"/>
    <property type="match status" value="1"/>
</dbReference>
<dbReference type="GO" id="GO:0016757">
    <property type="term" value="F:glycosyltransferase activity"/>
    <property type="evidence" value="ECO:0007669"/>
    <property type="project" value="UniProtKB-KW"/>
</dbReference>
<dbReference type="SUPFAM" id="SSF53448">
    <property type="entry name" value="Nucleotide-diphospho-sugar transferases"/>
    <property type="match status" value="1"/>
</dbReference>
<evidence type="ECO:0000313" key="8">
    <source>
        <dbReference type="EMBL" id="GAF71315.1"/>
    </source>
</evidence>
<protein>
    <recommendedName>
        <fullName evidence="7">Glycosyltransferase 2-like domain-containing protein</fullName>
    </recommendedName>
</protein>
<evidence type="ECO:0000256" key="4">
    <source>
        <dbReference type="ARBA" id="ARBA00022692"/>
    </source>
</evidence>
<evidence type="ECO:0000256" key="3">
    <source>
        <dbReference type="ARBA" id="ARBA00022679"/>
    </source>
</evidence>
<evidence type="ECO:0000259" key="7">
    <source>
        <dbReference type="Pfam" id="PF00535"/>
    </source>
</evidence>
<accession>X0T5G1</accession>
<dbReference type="InterPro" id="IPR001173">
    <property type="entry name" value="Glyco_trans_2-like"/>
</dbReference>
<feature type="non-terminal residue" evidence="8">
    <location>
        <position position="64"/>
    </location>
</feature>
<dbReference type="InterPro" id="IPR050256">
    <property type="entry name" value="Glycosyltransferase_2"/>
</dbReference>